<gene>
    <name evidence="2" type="ORF">PEPS_00790</name>
</gene>
<accession>A0ABM7VA52</accession>
<organism evidence="2 3">
    <name type="scientific">Persicobacter psychrovividus</name>
    <dbReference type="NCBI Taxonomy" id="387638"/>
    <lineage>
        <taxon>Bacteria</taxon>
        <taxon>Pseudomonadati</taxon>
        <taxon>Bacteroidota</taxon>
        <taxon>Cytophagia</taxon>
        <taxon>Cytophagales</taxon>
        <taxon>Persicobacteraceae</taxon>
        <taxon>Persicobacter</taxon>
    </lineage>
</organism>
<keyword evidence="1" id="KW-1133">Transmembrane helix</keyword>
<reference evidence="2 3" key="1">
    <citation type="submission" date="2021-12" db="EMBL/GenBank/DDBJ databases">
        <title>Genome sequencing of bacteria with rrn-lacking chromosome and rrn-plasmid.</title>
        <authorList>
            <person name="Anda M."/>
            <person name="Iwasaki W."/>
        </authorList>
    </citation>
    <scope>NUCLEOTIDE SEQUENCE [LARGE SCALE GENOMIC DNA]</scope>
    <source>
        <strain evidence="2 3">NBRC 101262</strain>
    </source>
</reference>
<evidence type="ECO:0000313" key="3">
    <source>
        <dbReference type="Proteomes" id="UP001354989"/>
    </source>
</evidence>
<proteinExistence type="predicted"/>
<keyword evidence="1" id="KW-0472">Membrane</keyword>
<dbReference type="Proteomes" id="UP001354989">
    <property type="component" value="Chromosome"/>
</dbReference>
<protein>
    <submittedName>
        <fullName evidence="2">Uncharacterized protein</fullName>
    </submittedName>
</protein>
<feature type="transmembrane region" description="Helical" evidence="1">
    <location>
        <begin position="14"/>
        <end position="31"/>
    </location>
</feature>
<evidence type="ECO:0000256" key="1">
    <source>
        <dbReference type="SAM" id="Phobius"/>
    </source>
</evidence>
<sequence length="48" mass="5558">MTTQPILKLLKETLTYGIGVIMGSFFGYWAMKKIFTLLTVNGLWREVF</sequence>
<evidence type="ECO:0000313" key="2">
    <source>
        <dbReference type="EMBL" id="BDC97798.1"/>
    </source>
</evidence>
<name>A0ABM7VA52_9BACT</name>
<dbReference type="EMBL" id="AP025292">
    <property type="protein sequence ID" value="BDC97798.1"/>
    <property type="molecule type" value="Genomic_DNA"/>
</dbReference>
<keyword evidence="3" id="KW-1185">Reference proteome</keyword>
<keyword evidence="1" id="KW-0812">Transmembrane</keyword>
<dbReference type="RefSeq" id="WP_338397357.1">
    <property type="nucleotide sequence ID" value="NZ_AP025292.1"/>
</dbReference>